<gene>
    <name evidence="3" type="ORF">EK21DRAFT_100667</name>
</gene>
<dbReference type="Proteomes" id="UP000799777">
    <property type="component" value="Unassembled WGS sequence"/>
</dbReference>
<feature type="domain" description="Trafficking protein particle complex II-specific subunit 65 IgD3" evidence="2">
    <location>
        <begin position="389"/>
        <end position="574"/>
    </location>
</feature>
<dbReference type="PANTHER" id="PTHR28159:SF1">
    <property type="entry name" value="TRAFFICKING PROTEIN PARTICLE COMPLEX II-SPECIFIC SUBUNIT 65"/>
    <property type="match status" value="1"/>
</dbReference>
<evidence type="ECO:0000256" key="1">
    <source>
        <dbReference type="SAM" id="MobiDB-lite"/>
    </source>
</evidence>
<sequence length="602" mass="65635">MATSPGELKPRGSVEFVESSVLEALAPARSDVDIEEELQAWNGTIEDDSGLDELLSVLVVFRTPLLDDDTLKSYLARLVVDLEVFAFSTAPPPENDPKAGPTKELIYSSAIKDTDQPTIVRHGEGDDAYTFVIWSVDVKIARPQGRFHKPAVYFQPIASFKPASTPTKTAPDDEYLPSGVPTALNLLQAFENDPALAGVHPRLSAMRINKIAPNANPVTREMVRPIRTGQRPFFRMLPALTWRIRYARIPTSISDLSLLTALDLDVTTYHNYDVLIKSVALTLHGGSVNPFANPLHPSTIHKPGDQLTHLYKIAPDVSSDGTPSFGSKGHCLTMHVSASVRMSTHTQPSIAIEWKTPVDFTSASDQTPSMLKAAHRLSNPATQAKLPNPDALPAHDSQTAPDEAEKNAIGVTLTISGPPRVTVGKEFTWSVFVLNRSTKARNLAVLILPKRKHTSTSSTSHQHTSRPSTSSNTHPNPNTNPTTHSQNNDAKLLAPAILDENVIYATQKSARIETADLICLTTDIRLGTLASGSCYTAEVRFIALVEGVRGIEGVRVVDLGSGESVDVREVPGVVAVKDGEREGWRNNVWWFEIEVEVETEVM</sequence>
<reference evidence="3" key="1">
    <citation type="journal article" date="2020" name="Stud. Mycol.">
        <title>101 Dothideomycetes genomes: a test case for predicting lifestyles and emergence of pathogens.</title>
        <authorList>
            <person name="Haridas S."/>
            <person name="Albert R."/>
            <person name="Binder M."/>
            <person name="Bloem J."/>
            <person name="Labutti K."/>
            <person name="Salamov A."/>
            <person name="Andreopoulos B."/>
            <person name="Baker S."/>
            <person name="Barry K."/>
            <person name="Bills G."/>
            <person name="Bluhm B."/>
            <person name="Cannon C."/>
            <person name="Castanera R."/>
            <person name="Culley D."/>
            <person name="Daum C."/>
            <person name="Ezra D."/>
            <person name="Gonzalez J."/>
            <person name="Henrissat B."/>
            <person name="Kuo A."/>
            <person name="Liang C."/>
            <person name="Lipzen A."/>
            <person name="Lutzoni F."/>
            <person name="Magnuson J."/>
            <person name="Mondo S."/>
            <person name="Nolan M."/>
            <person name="Ohm R."/>
            <person name="Pangilinan J."/>
            <person name="Park H.-J."/>
            <person name="Ramirez L."/>
            <person name="Alfaro M."/>
            <person name="Sun H."/>
            <person name="Tritt A."/>
            <person name="Yoshinaga Y."/>
            <person name="Zwiers L.-H."/>
            <person name="Turgeon B."/>
            <person name="Goodwin S."/>
            <person name="Spatafora J."/>
            <person name="Crous P."/>
            <person name="Grigoriev I."/>
        </authorList>
    </citation>
    <scope>NUCLEOTIDE SEQUENCE</scope>
    <source>
        <strain evidence="3">CBS 110217</strain>
    </source>
</reference>
<feature type="compositionally biased region" description="Low complexity" evidence="1">
    <location>
        <begin position="455"/>
        <end position="487"/>
    </location>
</feature>
<dbReference type="InterPro" id="IPR024662">
    <property type="entry name" value="Trs65"/>
</dbReference>
<protein>
    <recommendedName>
        <fullName evidence="2">Trafficking protein particle complex II-specific subunit 65 IgD3 domain-containing protein</fullName>
    </recommendedName>
</protein>
<accession>A0A9P4HBI7</accession>
<dbReference type="OrthoDB" id="5345392at2759"/>
<keyword evidence="4" id="KW-1185">Reference proteome</keyword>
<comment type="caution">
    <text evidence="3">The sequence shown here is derived from an EMBL/GenBank/DDBJ whole genome shotgun (WGS) entry which is preliminary data.</text>
</comment>
<dbReference type="Pfam" id="PF12735">
    <property type="entry name" value="IgD3_Trs65"/>
    <property type="match status" value="1"/>
</dbReference>
<organism evidence="3 4">
    <name type="scientific">Setomelanomma holmii</name>
    <dbReference type="NCBI Taxonomy" id="210430"/>
    <lineage>
        <taxon>Eukaryota</taxon>
        <taxon>Fungi</taxon>
        <taxon>Dikarya</taxon>
        <taxon>Ascomycota</taxon>
        <taxon>Pezizomycotina</taxon>
        <taxon>Dothideomycetes</taxon>
        <taxon>Pleosporomycetidae</taxon>
        <taxon>Pleosporales</taxon>
        <taxon>Pleosporineae</taxon>
        <taxon>Phaeosphaeriaceae</taxon>
        <taxon>Setomelanomma</taxon>
    </lineage>
</organism>
<feature type="region of interest" description="Disordered" evidence="1">
    <location>
        <begin position="451"/>
        <end position="487"/>
    </location>
</feature>
<evidence type="ECO:0000259" key="2">
    <source>
        <dbReference type="Pfam" id="PF12735"/>
    </source>
</evidence>
<dbReference type="GO" id="GO:0006891">
    <property type="term" value="P:intra-Golgi vesicle-mediated transport"/>
    <property type="evidence" value="ECO:0007669"/>
    <property type="project" value="InterPro"/>
</dbReference>
<proteinExistence type="predicted"/>
<dbReference type="InterPro" id="IPR055420">
    <property type="entry name" value="IgD3_Trs65"/>
</dbReference>
<evidence type="ECO:0000313" key="4">
    <source>
        <dbReference type="Proteomes" id="UP000799777"/>
    </source>
</evidence>
<dbReference type="AlphaFoldDB" id="A0A9P4HBI7"/>
<dbReference type="GO" id="GO:1990071">
    <property type="term" value="C:TRAPPII protein complex"/>
    <property type="evidence" value="ECO:0007669"/>
    <property type="project" value="InterPro"/>
</dbReference>
<dbReference type="GO" id="GO:0005802">
    <property type="term" value="C:trans-Golgi network"/>
    <property type="evidence" value="ECO:0007669"/>
    <property type="project" value="TreeGrafter"/>
</dbReference>
<dbReference type="PANTHER" id="PTHR28159">
    <property type="entry name" value="TRAFFICKING PROTEIN PARTICLE COMPLEX II-SPECIFIC SUBUNIT 65"/>
    <property type="match status" value="1"/>
</dbReference>
<dbReference type="EMBL" id="ML978193">
    <property type="protein sequence ID" value="KAF2030096.1"/>
    <property type="molecule type" value="Genomic_DNA"/>
</dbReference>
<feature type="region of interest" description="Disordered" evidence="1">
    <location>
        <begin position="381"/>
        <end position="404"/>
    </location>
</feature>
<name>A0A9P4HBI7_9PLEO</name>
<evidence type="ECO:0000313" key="3">
    <source>
        <dbReference type="EMBL" id="KAF2030096.1"/>
    </source>
</evidence>